<dbReference type="Proteomes" id="UP000009168">
    <property type="component" value="Unassembled WGS sequence"/>
</dbReference>
<organism evidence="1 2">
    <name type="scientific">Tetrahymena thermophila (strain SB210)</name>
    <dbReference type="NCBI Taxonomy" id="312017"/>
    <lineage>
        <taxon>Eukaryota</taxon>
        <taxon>Sar</taxon>
        <taxon>Alveolata</taxon>
        <taxon>Ciliophora</taxon>
        <taxon>Intramacronucleata</taxon>
        <taxon>Oligohymenophorea</taxon>
        <taxon>Hymenostomatida</taxon>
        <taxon>Tetrahymenina</taxon>
        <taxon>Tetrahymenidae</taxon>
        <taxon>Tetrahymena</taxon>
    </lineage>
</organism>
<gene>
    <name evidence="1" type="ORF">TTHERM_000593091</name>
</gene>
<dbReference type="EMBL" id="GG662781">
    <property type="protein sequence ID" value="EWS75575.1"/>
    <property type="molecule type" value="Genomic_DNA"/>
</dbReference>
<evidence type="ECO:0000313" key="2">
    <source>
        <dbReference type="Proteomes" id="UP000009168"/>
    </source>
</evidence>
<proteinExistence type="predicted"/>
<sequence length="551" mass="64281">MKEVIINNIQKQIEANSVIKAEEISLILEIFIKKYINYIYLEYESSQTDSFCLKAFNTEILQNVYLKFSLLILKQEKEREQKKEIILKLIQQNQLEDQILTKDTLYDVTIEETIDNQNYPDLSQRIKAEKKTFYSNEVINETKYVRQVTAIYQRRAFNMEIILNELNLLENHPYLKKLNLNLNNNEFFEGEGALLGSWISKFSYLENLELDIDSCNIQTDQLIQLLDSISNCNNLKKLDFTYRMNKNEPIFKEIGTYLGKLHLLEYLSINQSLNKLQQSIGDSSLFGQGLANCKNLKELSFNSSFCFYQSLTQQNLILGLNNLKSIQKLHLDIKQNKLSSDLLIKIVQEISCCSQIEDLSLSFIDNQIEDDTVLKLFKEVSKLQLLKRFSIDFMNIITDYSKLIGFGETLSLCSQLSYLQMNIQSQIESQNELSEVIGNEISQIKSLKTIEIKFGYERINFQNLCKNWGLLQNLEDISIDFDKIYLSYERAQGLDKLLAQIKNLKSLSITSINEENYEIKKSKLFGKYLSKCLNLIDLKLSLRYFNQLILK</sequence>
<evidence type="ECO:0008006" key="3">
    <source>
        <dbReference type="Google" id="ProtNLM"/>
    </source>
</evidence>
<dbReference type="InParanoid" id="W7X872"/>
<dbReference type="Gene3D" id="3.80.10.10">
    <property type="entry name" value="Ribonuclease Inhibitor"/>
    <property type="match status" value="1"/>
</dbReference>
<dbReference type="RefSeq" id="XP_012651875.1">
    <property type="nucleotide sequence ID" value="XM_012796421.1"/>
</dbReference>
<protein>
    <recommendedName>
        <fullName evidence="3">Kinase domain protein</fullName>
    </recommendedName>
</protein>
<dbReference type="GeneID" id="24439758"/>
<dbReference type="SUPFAM" id="SSF52047">
    <property type="entry name" value="RNI-like"/>
    <property type="match status" value="1"/>
</dbReference>
<dbReference type="InterPro" id="IPR032675">
    <property type="entry name" value="LRR_dom_sf"/>
</dbReference>
<evidence type="ECO:0000313" key="1">
    <source>
        <dbReference type="EMBL" id="EWS75575.1"/>
    </source>
</evidence>
<dbReference type="AlphaFoldDB" id="W7X872"/>
<accession>W7X872</accession>
<keyword evidence="2" id="KW-1185">Reference proteome</keyword>
<dbReference type="KEGG" id="tet:TTHERM_000593091"/>
<reference evidence="2" key="1">
    <citation type="journal article" date="2006" name="PLoS Biol.">
        <title>Macronuclear genome sequence of the ciliate Tetrahymena thermophila, a model eukaryote.</title>
        <authorList>
            <person name="Eisen J.A."/>
            <person name="Coyne R.S."/>
            <person name="Wu M."/>
            <person name="Wu D."/>
            <person name="Thiagarajan M."/>
            <person name="Wortman J.R."/>
            <person name="Badger J.H."/>
            <person name="Ren Q."/>
            <person name="Amedeo P."/>
            <person name="Jones K.M."/>
            <person name="Tallon L.J."/>
            <person name="Delcher A.L."/>
            <person name="Salzberg S.L."/>
            <person name="Silva J.C."/>
            <person name="Haas B.J."/>
            <person name="Majoros W.H."/>
            <person name="Farzad M."/>
            <person name="Carlton J.M."/>
            <person name="Smith R.K. Jr."/>
            <person name="Garg J."/>
            <person name="Pearlman R.E."/>
            <person name="Karrer K.M."/>
            <person name="Sun L."/>
            <person name="Manning G."/>
            <person name="Elde N.C."/>
            <person name="Turkewitz A.P."/>
            <person name="Asai D.J."/>
            <person name="Wilkes D.E."/>
            <person name="Wang Y."/>
            <person name="Cai H."/>
            <person name="Collins K."/>
            <person name="Stewart B.A."/>
            <person name="Lee S.R."/>
            <person name="Wilamowska K."/>
            <person name="Weinberg Z."/>
            <person name="Ruzzo W.L."/>
            <person name="Wloga D."/>
            <person name="Gaertig J."/>
            <person name="Frankel J."/>
            <person name="Tsao C.-C."/>
            <person name="Gorovsky M.A."/>
            <person name="Keeling P.J."/>
            <person name="Waller R.F."/>
            <person name="Patron N.J."/>
            <person name="Cherry J.M."/>
            <person name="Stover N.A."/>
            <person name="Krieger C.J."/>
            <person name="del Toro C."/>
            <person name="Ryder H.F."/>
            <person name="Williamson S.C."/>
            <person name="Barbeau R.A."/>
            <person name="Hamilton E.P."/>
            <person name="Orias E."/>
        </authorList>
    </citation>
    <scope>NUCLEOTIDE SEQUENCE [LARGE SCALE GENOMIC DNA]</scope>
    <source>
        <strain evidence="2">SB210</strain>
    </source>
</reference>
<name>W7X872_TETTS</name>